<proteinExistence type="predicted"/>
<accession>A0A158KMH8</accession>
<feature type="signal peptide" evidence="1">
    <location>
        <begin position="1"/>
        <end position="30"/>
    </location>
</feature>
<evidence type="ECO:0000313" key="3">
    <source>
        <dbReference type="EMBL" id="SAL81933.1"/>
    </source>
</evidence>
<name>A0A158KMH8_9BURK</name>
<dbReference type="Pfam" id="PF16998">
    <property type="entry name" value="17kDa_Anti_2"/>
    <property type="match status" value="1"/>
</dbReference>
<evidence type="ECO:0000259" key="2">
    <source>
        <dbReference type="Pfam" id="PF16998"/>
    </source>
</evidence>
<protein>
    <recommendedName>
        <fullName evidence="2">Surface antigen domain-containing protein</fullName>
    </recommendedName>
</protein>
<comment type="caution">
    <text evidence="3">The sequence shown here is derived from an EMBL/GenBank/DDBJ whole genome shotgun (WGS) entry which is preliminary data.</text>
</comment>
<dbReference type="AlphaFoldDB" id="A0A158KMH8"/>
<evidence type="ECO:0000256" key="1">
    <source>
        <dbReference type="SAM" id="SignalP"/>
    </source>
</evidence>
<reference evidence="3" key="1">
    <citation type="submission" date="2016-01" db="EMBL/GenBank/DDBJ databases">
        <authorList>
            <person name="Peeters C."/>
        </authorList>
    </citation>
    <scope>NUCLEOTIDE SEQUENCE [LARGE SCALE GENOMIC DNA]</scope>
    <source>
        <strain evidence="3">LMG 22940</strain>
    </source>
</reference>
<gene>
    <name evidence="3" type="ORF">AWB68_06319</name>
</gene>
<dbReference type="OrthoDB" id="8775956at2"/>
<dbReference type="Proteomes" id="UP000054770">
    <property type="component" value="Unassembled WGS sequence"/>
</dbReference>
<evidence type="ECO:0000313" key="4">
    <source>
        <dbReference type="Proteomes" id="UP000054770"/>
    </source>
</evidence>
<dbReference type="InterPro" id="IPR032635">
    <property type="entry name" value="Anti_2"/>
</dbReference>
<dbReference type="EMBL" id="FCON02000111">
    <property type="protein sequence ID" value="SAL81933.1"/>
    <property type="molecule type" value="Genomic_DNA"/>
</dbReference>
<keyword evidence="1" id="KW-0732">Signal</keyword>
<feature type="domain" description="Surface antigen" evidence="2">
    <location>
        <begin position="39"/>
        <end position="129"/>
    </location>
</feature>
<keyword evidence="4" id="KW-1185">Reference proteome</keyword>
<feature type="chain" id="PRO_5011117785" description="Surface antigen domain-containing protein" evidence="1">
    <location>
        <begin position="31"/>
        <end position="132"/>
    </location>
</feature>
<organism evidence="3 4">
    <name type="scientific">Caballeronia choica</name>
    <dbReference type="NCBI Taxonomy" id="326476"/>
    <lineage>
        <taxon>Bacteria</taxon>
        <taxon>Pseudomonadati</taxon>
        <taxon>Pseudomonadota</taxon>
        <taxon>Betaproteobacteria</taxon>
        <taxon>Burkholderiales</taxon>
        <taxon>Burkholderiaceae</taxon>
        <taxon>Caballeronia</taxon>
    </lineage>
</organism>
<dbReference type="RefSeq" id="WP_125483105.1">
    <property type="nucleotide sequence ID" value="NZ_FCON02000111.1"/>
</dbReference>
<sequence>MLTKNSTLARANAQLLVSAALLVEACAATAGNLSFLNDTPITYMKQRDRQVLNNAAQKALETKRDGESLGWSNEGTGNPVAIKGSVTPLDTVKDGDRTCRTVTLVAIAKGQTQSWTPTVCKTGNSAWQILKK</sequence>